<dbReference type="OrthoDB" id="9801735at2"/>
<organism evidence="2 3">
    <name type="scientific">Candidatus Micropelagius thuwalensis</name>
    <dbReference type="NCBI Taxonomy" id="1397666"/>
    <lineage>
        <taxon>Bacteria</taxon>
        <taxon>Pseudomonadati</taxon>
        <taxon>Pseudomonadota</taxon>
        <taxon>Alphaproteobacteria</taxon>
        <taxon>PS1 clade</taxon>
        <taxon>Candidatus Micropelagius</taxon>
    </lineage>
</organism>
<proteinExistence type="predicted"/>
<reference evidence="2 3" key="1">
    <citation type="journal article" date="2014" name="FEMS Microbiol. Ecol.">
        <title>Genomic differentiation among two strains of the PS1 clade isolated from geographically separated marine habitats.</title>
        <authorList>
            <person name="Jimenez-Infante F."/>
            <person name="Ngugi D.K."/>
            <person name="Alam I."/>
            <person name="Rashid M."/>
            <person name="Baalawi W."/>
            <person name="Kamau A.A."/>
            <person name="Bajic V.B."/>
            <person name="Stingl U."/>
        </authorList>
    </citation>
    <scope>NUCLEOTIDE SEQUENCE [LARGE SCALE GENOMIC DNA]</scope>
    <source>
        <strain evidence="2 3">RS24</strain>
    </source>
</reference>
<sequence length="151" mass="16482">MAAVFETPNDMLGTEGQTLGTSEWMEIDQDRVNMFADATGDHQWIHVNKEMAEQSPFGTTIAHGFLTLSLLPMLMKETYTINKVAMGINYGCNKVRFINPVKVGSRVRGTSEVVSVEEAGGGIQLVVKATIEIEGEEKPACVAETVTRLFG</sequence>
<dbReference type="PATRIC" id="fig|1397666.3.peg.1406"/>
<dbReference type="InterPro" id="IPR039375">
    <property type="entry name" value="NodN-like"/>
</dbReference>
<evidence type="ECO:0000259" key="1">
    <source>
        <dbReference type="Pfam" id="PF01575"/>
    </source>
</evidence>
<keyword evidence="3" id="KW-1185">Reference proteome</keyword>
<feature type="domain" description="MaoC-like" evidence="1">
    <location>
        <begin position="14"/>
        <end position="130"/>
    </location>
</feature>
<dbReference type="Pfam" id="PF01575">
    <property type="entry name" value="MaoC_dehydratas"/>
    <property type="match status" value="1"/>
</dbReference>
<evidence type="ECO:0000313" key="2">
    <source>
        <dbReference type="EMBL" id="ERL46513.1"/>
    </source>
</evidence>
<dbReference type="STRING" id="1397666.RS24_01516"/>
<dbReference type="InterPro" id="IPR029069">
    <property type="entry name" value="HotDog_dom_sf"/>
</dbReference>
<dbReference type="RefSeq" id="WP_021777491.1">
    <property type="nucleotide sequence ID" value="NZ_AWXE01000004.1"/>
</dbReference>
<dbReference type="PANTHER" id="PTHR42993">
    <property type="entry name" value="MAOC-LIKE DEHYDRATASE DOMAIN-CONTAINING PROTEIN"/>
    <property type="match status" value="1"/>
</dbReference>
<accession>U2WSH7</accession>
<name>U2WSH7_9PROT</name>
<dbReference type="SUPFAM" id="SSF54637">
    <property type="entry name" value="Thioesterase/thiol ester dehydrase-isomerase"/>
    <property type="match status" value="1"/>
</dbReference>
<dbReference type="PANTHER" id="PTHR42993:SF1">
    <property type="entry name" value="MAOC-LIKE DEHYDRATASE DOMAIN-CONTAINING PROTEIN"/>
    <property type="match status" value="1"/>
</dbReference>
<dbReference type="eggNOG" id="COG2030">
    <property type="taxonomic scope" value="Bacteria"/>
</dbReference>
<dbReference type="Proteomes" id="UP000016762">
    <property type="component" value="Unassembled WGS sequence"/>
</dbReference>
<gene>
    <name evidence="2" type="ORF">RS24_01516</name>
</gene>
<evidence type="ECO:0000313" key="3">
    <source>
        <dbReference type="Proteomes" id="UP000016762"/>
    </source>
</evidence>
<dbReference type="Gene3D" id="3.10.129.10">
    <property type="entry name" value="Hotdog Thioesterase"/>
    <property type="match status" value="1"/>
</dbReference>
<protein>
    <recommendedName>
        <fullName evidence="1">MaoC-like domain-containing protein</fullName>
    </recommendedName>
</protein>
<dbReference type="InterPro" id="IPR002539">
    <property type="entry name" value="MaoC-like_dom"/>
</dbReference>
<dbReference type="AlphaFoldDB" id="U2WSH7"/>
<comment type="caution">
    <text evidence="2">The sequence shown here is derived from an EMBL/GenBank/DDBJ whole genome shotgun (WGS) entry which is preliminary data.</text>
</comment>
<dbReference type="EMBL" id="AWXE01000004">
    <property type="protein sequence ID" value="ERL46513.1"/>
    <property type="molecule type" value="Genomic_DNA"/>
</dbReference>
<dbReference type="CDD" id="cd03450">
    <property type="entry name" value="NodN"/>
    <property type="match status" value="1"/>
</dbReference>